<evidence type="ECO:0000313" key="1">
    <source>
        <dbReference type="EMBL" id="SFB37372.1"/>
    </source>
</evidence>
<proteinExistence type="predicted"/>
<sequence length="229" mass="23788">MTPAVTHAVTHAVTPAVPLAPTPPAHPDVVATGAGGPLVFPGAEGLPSGAAAVRAVAADVHLLHAALAARTAGRALRGTHEQDLLALSQAHGRALADVLAAVPGAVLASACGRTAAHFRPLDEAGVADALRRRHRPVLDHTLLVPHTQGGYLRTSLVVAFGAGGHWEQQTSAPYAAHPADTAGSALARSTGYRRDVQHWTAAMNAWVAADRWRPGDDELEALWSRWLRA</sequence>
<accession>A0A1I1AIP9</accession>
<name>A0A1I1AIP9_9CELL</name>
<dbReference type="RefSeq" id="WP_090034525.1">
    <property type="nucleotide sequence ID" value="NZ_BONM01000048.1"/>
</dbReference>
<keyword evidence="2" id="KW-1185">Reference proteome</keyword>
<dbReference type="AlphaFoldDB" id="A0A1I1AIP9"/>
<organism evidence="1 2">
    <name type="scientific">Cellulomonas marina</name>
    <dbReference type="NCBI Taxonomy" id="988821"/>
    <lineage>
        <taxon>Bacteria</taxon>
        <taxon>Bacillati</taxon>
        <taxon>Actinomycetota</taxon>
        <taxon>Actinomycetes</taxon>
        <taxon>Micrococcales</taxon>
        <taxon>Cellulomonadaceae</taxon>
        <taxon>Cellulomonas</taxon>
    </lineage>
</organism>
<gene>
    <name evidence="1" type="ORF">SAMN05421867_11854</name>
</gene>
<reference evidence="1 2" key="1">
    <citation type="submission" date="2016-10" db="EMBL/GenBank/DDBJ databases">
        <authorList>
            <person name="de Groot N.N."/>
        </authorList>
    </citation>
    <scope>NUCLEOTIDE SEQUENCE [LARGE SCALE GENOMIC DNA]</scope>
    <source>
        <strain evidence="1 2">CGMCC 4.6945</strain>
    </source>
</reference>
<dbReference type="EMBL" id="FOKA01000018">
    <property type="protein sequence ID" value="SFB37372.1"/>
    <property type="molecule type" value="Genomic_DNA"/>
</dbReference>
<evidence type="ECO:0000313" key="2">
    <source>
        <dbReference type="Proteomes" id="UP000199012"/>
    </source>
</evidence>
<dbReference type="Proteomes" id="UP000199012">
    <property type="component" value="Unassembled WGS sequence"/>
</dbReference>
<protein>
    <submittedName>
        <fullName evidence="1">Uncharacterized protein</fullName>
    </submittedName>
</protein>